<comment type="catalytic activity">
    <reaction evidence="6">
        <text>a sn-glycero-3-phosphodiester + H2O = an alcohol + sn-glycerol 3-phosphate + H(+)</text>
        <dbReference type="Rhea" id="RHEA:12969"/>
        <dbReference type="ChEBI" id="CHEBI:15377"/>
        <dbReference type="ChEBI" id="CHEBI:15378"/>
        <dbReference type="ChEBI" id="CHEBI:30879"/>
        <dbReference type="ChEBI" id="CHEBI:57597"/>
        <dbReference type="ChEBI" id="CHEBI:83408"/>
        <dbReference type="EC" id="3.1.4.46"/>
    </reaction>
</comment>
<evidence type="ECO:0000313" key="10">
    <source>
        <dbReference type="EMBL" id="ROO24043.1"/>
    </source>
</evidence>
<reference evidence="10 11" key="1">
    <citation type="submission" date="2013-10" db="EMBL/GenBank/DDBJ databases">
        <title>Salinisphaera orenii MK-B5 Genome Sequencing.</title>
        <authorList>
            <person name="Lai Q."/>
            <person name="Li C."/>
            <person name="Shao Z."/>
        </authorList>
    </citation>
    <scope>NUCLEOTIDE SEQUENCE [LARGE SCALE GENOMIC DNA]</scope>
    <source>
        <strain evidence="10 11">MK-B5</strain>
    </source>
</reference>
<comment type="similarity">
    <text evidence="1">Belongs to the glycerophosphoryl diester phosphodiesterase family.</text>
</comment>
<comment type="caution">
    <text evidence="10">The sequence shown here is derived from an EMBL/GenBank/DDBJ whole genome shotgun (WGS) entry which is preliminary data.</text>
</comment>
<evidence type="ECO:0000256" key="6">
    <source>
        <dbReference type="ARBA" id="ARBA00047512"/>
    </source>
</evidence>
<accession>A0A423PEU9</accession>
<dbReference type="Proteomes" id="UP000283993">
    <property type="component" value="Unassembled WGS sequence"/>
</dbReference>
<evidence type="ECO:0000256" key="7">
    <source>
        <dbReference type="SAM" id="MobiDB-lite"/>
    </source>
</evidence>
<feature type="signal peptide" evidence="8">
    <location>
        <begin position="1"/>
        <end position="30"/>
    </location>
</feature>
<feature type="compositionally biased region" description="Basic and acidic residues" evidence="7">
    <location>
        <begin position="36"/>
        <end position="57"/>
    </location>
</feature>
<evidence type="ECO:0000256" key="4">
    <source>
        <dbReference type="ARBA" id="ARBA00022798"/>
    </source>
</evidence>
<dbReference type="RefSeq" id="WP_245965522.1">
    <property type="nucleotide sequence ID" value="NZ_AYKH01000044.1"/>
</dbReference>
<feature type="domain" description="GP-PDE" evidence="9">
    <location>
        <begin position="73"/>
        <end position="366"/>
    </location>
</feature>
<dbReference type="Pfam" id="PF03009">
    <property type="entry name" value="GDPD"/>
    <property type="match status" value="1"/>
</dbReference>
<keyword evidence="4" id="KW-0319">Glycerol metabolism</keyword>
<dbReference type="EC" id="3.1.4.46" evidence="2"/>
<evidence type="ECO:0000259" key="9">
    <source>
        <dbReference type="PROSITE" id="PS51704"/>
    </source>
</evidence>
<feature type="chain" id="PRO_5019031664" description="glycerophosphodiester phosphodiesterase" evidence="8">
    <location>
        <begin position="31"/>
        <end position="378"/>
    </location>
</feature>
<evidence type="ECO:0000256" key="2">
    <source>
        <dbReference type="ARBA" id="ARBA00012247"/>
    </source>
</evidence>
<dbReference type="GO" id="GO:0006071">
    <property type="term" value="P:glycerol metabolic process"/>
    <property type="evidence" value="ECO:0007669"/>
    <property type="project" value="UniProtKB-KW"/>
</dbReference>
<dbReference type="AlphaFoldDB" id="A0A423PEU9"/>
<dbReference type="PANTHER" id="PTHR43620:SF7">
    <property type="entry name" value="GLYCEROPHOSPHODIESTER PHOSPHODIESTERASE GDPD5-RELATED"/>
    <property type="match status" value="1"/>
</dbReference>
<dbReference type="CDD" id="cd08559">
    <property type="entry name" value="GDPD_periplasmic_GlpQ_like"/>
    <property type="match status" value="1"/>
</dbReference>
<dbReference type="SUPFAM" id="SSF51695">
    <property type="entry name" value="PLC-like phosphodiesterases"/>
    <property type="match status" value="1"/>
</dbReference>
<evidence type="ECO:0000256" key="3">
    <source>
        <dbReference type="ARBA" id="ARBA00022729"/>
    </source>
</evidence>
<dbReference type="InterPro" id="IPR030395">
    <property type="entry name" value="GP_PDE_dom"/>
</dbReference>
<dbReference type="EMBL" id="AYKH01000044">
    <property type="protein sequence ID" value="ROO24043.1"/>
    <property type="molecule type" value="Genomic_DNA"/>
</dbReference>
<gene>
    <name evidence="10" type="ORF">SAOR_16590</name>
</gene>
<evidence type="ECO:0000256" key="1">
    <source>
        <dbReference type="ARBA" id="ARBA00007277"/>
    </source>
</evidence>
<dbReference type="GO" id="GO:0042597">
    <property type="term" value="C:periplasmic space"/>
    <property type="evidence" value="ECO:0007669"/>
    <property type="project" value="TreeGrafter"/>
</dbReference>
<keyword evidence="11" id="KW-1185">Reference proteome</keyword>
<dbReference type="InterPro" id="IPR017946">
    <property type="entry name" value="PLC-like_Pdiesterase_TIM-brl"/>
</dbReference>
<keyword evidence="3 8" id="KW-0732">Signal</keyword>
<keyword evidence="5" id="KW-0378">Hydrolase</keyword>
<dbReference type="PANTHER" id="PTHR43620">
    <property type="entry name" value="GLYCEROPHOSPHORYL DIESTER PHOSPHODIESTERASE"/>
    <property type="match status" value="1"/>
</dbReference>
<protein>
    <recommendedName>
        <fullName evidence="2">glycerophosphodiester phosphodiesterase</fullName>
        <ecNumber evidence="2">3.1.4.46</ecNumber>
    </recommendedName>
</protein>
<evidence type="ECO:0000313" key="11">
    <source>
        <dbReference type="Proteomes" id="UP000283993"/>
    </source>
</evidence>
<dbReference type="GO" id="GO:0008889">
    <property type="term" value="F:glycerophosphodiester phosphodiesterase activity"/>
    <property type="evidence" value="ECO:0007669"/>
    <property type="project" value="UniProtKB-EC"/>
</dbReference>
<dbReference type="GO" id="GO:0006629">
    <property type="term" value="P:lipid metabolic process"/>
    <property type="evidence" value="ECO:0007669"/>
    <property type="project" value="InterPro"/>
</dbReference>
<evidence type="ECO:0000256" key="8">
    <source>
        <dbReference type="SAM" id="SignalP"/>
    </source>
</evidence>
<dbReference type="Gene3D" id="3.20.20.190">
    <property type="entry name" value="Phosphatidylinositol (PI) phosphodiesterase"/>
    <property type="match status" value="1"/>
</dbReference>
<organism evidence="10 11">
    <name type="scientific">Salinisphaera orenii MK-B5</name>
    <dbReference type="NCBI Taxonomy" id="856730"/>
    <lineage>
        <taxon>Bacteria</taxon>
        <taxon>Pseudomonadati</taxon>
        <taxon>Pseudomonadota</taxon>
        <taxon>Gammaproteobacteria</taxon>
        <taxon>Salinisphaerales</taxon>
        <taxon>Salinisphaeraceae</taxon>
        <taxon>Salinisphaera</taxon>
    </lineage>
</organism>
<feature type="region of interest" description="Disordered" evidence="7">
    <location>
        <begin position="28"/>
        <end position="68"/>
    </location>
</feature>
<dbReference type="PROSITE" id="PS51704">
    <property type="entry name" value="GP_PDE"/>
    <property type="match status" value="1"/>
</dbReference>
<name>A0A423PEU9_9GAMM</name>
<dbReference type="NCBIfam" id="NF008354">
    <property type="entry name" value="PRK11143.1"/>
    <property type="match status" value="1"/>
</dbReference>
<evidence type="ECO:0000256" key="5">
    <source>
        <dbReference type="ARBA" id="ARBA00022801"/>
    </source>
</evidence>
<sequence length="378" mass="42014">MATFRRDRRRIDRFVLVVCAALIGPAAAPAAMGGPPDERVDERASDRPERALRPRGRDHARRQARGHDMSRERIVIAHRGASGYLPEHTLPAYAMAYALGADYIEPDVVMTADAQLICLHDIHLESTTDVERGFPDRARDDGRWYAADFTLAEIRQLSATERTGADGGRVFPGRFSADARGFQVPTLAALIEMVAALNRQTGRAVGIYPETKAPVFHDDEHLPLEAALLEMLADHGYTGRDARVYIQSFGFDNLREMRSVFGSDLPMIQLIGDGAAYDAMVTPDGLDAIATYADGIGPDKTRIATTDGALVTHAHQRGLKVHPYTFRADQLPAGDTRLEDELRRYYFEYGVDGLFTDFADIAVEVLRPDYRPRLYPRD</sequence>
<proteinExistence type="inferred from homology"/>